<evidence type="ECO:0000256" key="2">
    <source>
        <dbReference type="ARBA" id="ARBA00022723"/>
    </source>
</evidence>
<dbReference type="Gene3D" id="3.30.40.10">
    <property type="entry name" value="Zinc/RING finger domain, C3HC4 (zinc finger)"/>
    <property type="match status" value="2"/>
</dbReference>
<dbReference type="AlphaFoldDB" id="A0A8S3CLD6"/>
<dbReference type="InterPro" id="IPR019787">
    <property type="entry name" value="Znf_PHD-finger"/>
</dbReference>
<dbReference type="GO" id="GO:0042393">
    <property type="term" value="F:histone binding"/>
    <property type="evidence" value="ECO:0007669"/>
    <property type="project" value="TreeGrafter"/>
</dbReference>
<feature type="compositionally biased region" description="Basic and acidic residues" evidence="7">
    <location>
        <begin position="446"/>
        <end position="472"/>
    </location>
</feature>
<feature type="domain" description="PHD-type" evidence="8">
    <location>
        <begin position="254"/>
        <end position="308"/>
    </location>
</feature>
<evidence type="ECO:0000256" key="1">
    <source>
        <dbReference type="ARBA" id="ARBA00004123"/>
    </source>
</evidence>
<dbReference type="PANTHER" id="PTHR46802">
    <property type="entry name" value="TYROSINE-PROTEIN KINASE BAZ1B"/>
    <property type="match status" value="1"/>
</dbReference>
<keyword evidence="3 6" id="KW-0863">Zinc-finger</keyword>
<dbReference type="Pfam" id="PF15613">
    <property type="entry name" value="WSD"/>
    <property type="match status" value="1"/>
</dbReference>
<evidence type="ECO:0000259" key="9">
    <source>
        <dbReference type="PROSITE" id="PS50089"/>
    </source>
</evidence>
<feature type="compositionally biased region" description="Polar residues" evidence="7">
    <location>
        <begin position="339"/>
        <end position="352"/>
    </location>
</feature>
<feature type="region of interest" description="Disordered" evidence="7">
    <location>
        <begin position="311"/>
        <end position="330"/>
    </location>
</feature>
<accession>A0A8S3CLD6</accession>
<dbReference type="InterPro" id="IPR001841">
    <property type="entry name" value="Znf_RING"/>
</dbReference>
<dbReference type="GO" id="GO:0008270">
    <property type="term" value="F:zinc ion binding"/>
    <property type="evidence" value="ECO:0007669"/>
    <property type="project" value="UniProtKB-KW"/>
</dbReference>
<organism evidence="10 11">
    <name type="scientific">Rotaria magnacalcarata</name>
    <dbReference type="NCBI Taxonomy" id="392030"/>
    <lineage>
        <taxon>Eukaryota</taxon>
        <taxon>Metazoa</taxon>
        <taxon>Spiralia</taxon>
        <taxon>Gnathifera</taxon>
        <taxon>Rotifera</taxon>
        <taxon>Eurotatoria</taxon>
        <taxon>Bdelloidea</taxon>
        <taxon>Philodinida</taxon>
        <taxon>Philodinidae</taxon>
        <taxon>Rotaria</taxon>
    </lineage>
</organism>
<feature type="compositionally biased region" description="Low complexity" evidence="7">
    <location>
        <begin position="111"/>
        <end position="120"/>
    </location>
</feature>
<protein>
    <recommendedName>
        <fullName evidence="12">PHD-type domain-containing protein</fullName>
    </recommendedName>
</protein>
<feature type="compositionally biased region" description="Low complexity" evidence="7">
    <location>
        <begin position="541"/>
        <end position="550"/>
    </location>
</feature>
<feature type="compositionally biased region" description="Acidic residues" evidence="7">
    <location>
        <begin position="473"/>
        <end position="496"/>
    </location>
</feature>
<keyword evidence="5" id="KW-0539">Nucleus</keyword>
<dbReference type="InterPro" id="IPR011011">
    <property type="entry name" value="Znf_FYVE_PHD"/>
</dbReference>
<sequence length="550" mass="63662">MVFSIGWIGSEVIYCAQSSSSQDTSRSSSMINGGEKLIPKHEPNQWWTYDNEKLIDQLVHSLNDRGIREHNLLANIKKILPVLHAEFEQIKKEKISVENPSEETTVNAETSNDQQQPQQSNDIILSFKNDIEDMETRLRLGSLGGFIINDNLVEWQTKLKQSTERIDLAELLIQLQQTVPDKFASGIFGIYENQFKTAKTSSKKKFSAAKSSTANPQSLQIWMNDCRTCKTYSRLYILMIIFENSIAWNKSTVGLKCKICRKKNKDEYIIVCDQCCLGYHLECLRNYTTYDTKNSNNDLWYCPACRPQSTSRRRNQKQEQAKPKPNYYDTDIYDVDADTTSNLSSHDNNQDLSDINSEQSNNNNNNNDESNEEYLCCVCSGETSDNNELIQCIQCRSLFHCQCHEPPLRCPPRSTTWMCNSCRTGVNNEAHQPTRRMQTRRQVTIKTREQRSRPQPKRHNETRRTARKNYREIEEDEDEEEEEEEAEIEDDDESDYEVSTRNQGRPKRVRRLSPASTNDSMDKSDDNFDTRPTTRRRVRIARSSSSSSSS</sequence>
<dbReference type="InterPro" id="IPR028941">
    <property type="entry name" value="WHIM2_dom"/>
</dbReference>
<feature type="compositionally biased region" description="Low complexity" evidence="7">
    <location>
        <begin position="353"/>
        <end position="367"/>
    </location>
</feature>
<comment type="caution">
    <text evidence="10">The sequence shown here is derived from an EMBL/GenBank/DDBJ whole genome shotgun (WGS) entry which is preliminary data.</text>
</comment>
<dbReference type="InterPro" id="IPR047174">
    <property type="entry name" value="BAZ1B"/>
</dbReference>
<dbReference type="EMBL" id="CAJOBH010177486">
    <property type="protein sequence ID" value="CAF4929574.1"/>
    <property type="molecule type" value="Genomic_DNA"/>
</dbReference>
<dbReference type="SMART" id="SM00249">
    <property type="entry name" value="PHD"/>
    <property type="match status" value="2"/>
</dbReference>
<dbReference type="InterPro" id="IPR001965">
    <property type="entry name" value="Znf_PHD"/>
</dbReference>
<dbReference type="InterPro" id="IPR013083">
    <property type="entry name" value="Znf_RING/FYVE/PHD"/>
</dbReference>
<evidence type="ECO:0000256" key="4">
    <source>
        <dbReference type="ARBA" id="ARBA00022833"/>
    </source>
</evidence>
<dbReference type="Proteomes" id="UP000681967">
    <property type="component" value="Unassembled WGS sequence"/>
</dbReference>
<feature type="compositionally biased region" description="Basic and acidic residues" evidence="7">
    <location>
        <begin position="520"/>
        <end position="529"/>
    </location>
</feature>
<gene>
    <name evidence="10" type="ORF">BYL167_LOCUS53273</name>
</gene>
<feature type="region of interest" description="Disordered" evidence="7">
    <location>
        <begin position="94"/>
        <end position="120"/>
    </location>
</feature>
<comment type="subcellular location">
    <subcellularLocation>
        <location evidence="1">Nucleus</location>
    </subcellularLocation>
</comment>
<dbReference type="CDD" id="cd15489">
    <property type="entry name" value="PHD_SF"/>
    <property type="match status" value="1"/>
</dbReference>
<evidence type="ECO:0000313" key="10">
    <source>
        <dbReference type="EMBL" id="CAF4929574.1"/>
    </source>
</evidence>
<dbReference type="GO" id="GO:0006974">
    <property type="term" value="P:DNA damage response"/>
    <property type="evidence" value="ECO:0007669"/>
    <property type="project" value="TreeGrafter"/>
</dbReference>
<dbReference type="PROSITE" id="PS01359">
    <property type="entry name" value="ZF_PHD_1"/>
    <property type="match status" value="1"/>
</dbReference>
<dbReference type="SUPFAM" id="SSF57903">
    <property type="entry name" value="FYVE/PHD zinc finger"/>
    <property type="match status" value="2"/>
</dbReference>
<evidence type="ECO:0000256" key="3">
    <source>
        <dbReference type="ARBA" id="ARBA00022771"/>
    </source>
</evidence>
<evidence type="ECO:0000256" key="6">
    <source>
        <dbReference type="PROSITE-ProRule" id="PRU00175"/>
    </source>
</evidence>
<dbReference type="Pfam" id="PF00628">
    <property type="entry name" value="PHD"/>
    <property type="match status" value="2"/>
</dbReference>
<evidence type="ECO:0000256" key="5">
    <source>
        <dbReference type="ARBA" id="ARBA00023242"/>
    </source>
</evidence>
<dbReference type="InterPro" id="IPR019786">
    <property type="entry name" value="Zinc_finger_PHD-type_CS"/>
</dbReference>
<evidence type="ECO:0008006" key="12">
    <source>
        <dbReference type="Google" id="ProtNLM"/>
    </source>
</evidence>
<reference evidence="10" key="1">
    <citation type="submission" date="2021-02" db="EMBL/GenBank/DDBJ databases">
        <authorList>
            <person name="Nowell W R."/>
        </authorList>
    </citation>
    <scope>NUCLEOTIDE SEQUENCE</scope>
</reference>
<evidence type="ECO:0000313" key="11">
    <source>
        <dbReference type="Proteomes" id="UP000681967"/>
    </source>
</evidence>
<dbReference type="GO" id="GO:0090535">
    <property type="term" value="C:WICH complex"/>
    <property type="evidence" value="ECO:0007669"/>
    <property type="project" value="InterPro"/>
</dbReference>
<feature type="domain" description="RING-type" evidence="9">
    <location>
        <begin position="257"/>
        <end position="306"/>
    </location>
</feature>
<dbReference type="PROSITE" id="PS50016">
    <property type="entry name" value="ZF_PHD_2"/>
    <property type="match status" value="2"/>
</dbReference>
<dbReference type="PANTHER" id="PTHR46802:SF1">
    <property type="entry name" value="TYROSINE-PROTEIN KINASE BAZ1B"/>
    <property type="match status" value="1"/>
</dbReference>
<feature type="region of interest" description="Disordered" evidence="7">
    <location>
        <begin position="339"/>
        <end position="367"/>
    </location>
</feature>
<proteinExistence type="predicted"/>
<feature type="non-terminal residue" evidence="10">
    <location>
        <position position="1"/>
    </location>
</feature>
<evidence type="ECO:0000256" key="7">
    <source>
        <dbReference type="SAM" id="MobiDB-lite"/>
    </source>
</evidence>
<name>A0A8S3CLD6_9BILA</name>
<feature type="compositionally biased region" description="Polar residues" evidence="7">
    <location>
        <begin position="98"/>
        <end position="110"/>
    </location>
</feature>
<feature type="domain" description="PHD-type" evidence="8">
    <location>
        <begin position="373"/>
        <end position="425"/>
    </location>
</feature>
<evidence type="ECO:0000259" key="8">
    <source>
        <dbReference type="PROSITE" id="PS50016"/>
    </source>
</evidence>
<keyword evidence="2" id="KW-0479">Metal-binding</keyword>
<keyword evidence="4" id="KW-0862">Zinc</keyword>
<dbReference type="PROSITE" id="PS50089">
    <property type="entry name" value="ZF_RING_2"/>
    <property type="match status" value="1"/>
</dbReference>
<feature type="region of interest" description="Disordered" evidence="7">
    <location>
        <begin position="425"/>
        <end position="550"/>
    </location>
</feature>
<dbReference type="GO" id="GO:0140801">
    <property type="term" value="F:histone H2AXY142 kinase activity"/>
    <property type="evidence" value="ECO:0007669"/>
    <property type="project" value="InterPro"/>
</dbReference>